<accession>A0A3N2DN76</accession>
<dbReference type="EMBL" id="RKHR01000004">
    <property type="protein sequence ID" value="ROS01220.1"/>
    <property type="molecule type" value="Genomic_DNA"/>
</dbReference>
<dbReference type="PANTHER" id="PTHR33570:SF2">
    <property type="entry name" value="CARBOXYMUCONOLACTONE DECARBOXYLASE-LIKE DOMAIN-CONTAINING PROTEIN"/>
    <property type="match status" value="1"/>
</dbReference>
<keyword evidence="2" id="KW-1185">Reference proteome</keyword>
<reference evidence="1 2" key="1">
    <citation type="submission" date="2018-11" db="EMBL/GenBank/DDBJ databases">
        <title>Genomic Encyclopedia of Type Strains, Phase IV (KMG-IV): sequencing the most valuable type-strain genomes for metagenomic binning, comparative biology and taxonomic classification.</title>
        <authorList>
            <person name="Goeker M."/>
        </authorList>
    </citation>
    <scope>NUCLEOTIDE SEQUENCE [LARGE SCALE GENOMIC DNA]</scope>
    <source>
        <strain evidence="1 2">DSM 100316</strain>
    </source>
</reference>
<dbReference type="Gene3D" id="1.20.1290.10">
    <property type="entry name" value="AhpD-like"/>
    <property type="match status" value="1"/>
</dbReference>
<dbReference type="RefSeq" id="WP_148059357.1">
    <property type="nucleotide sequence ID" value="NZ_RKHR01000004.1"/>
</dbReference>
<protein>
    <submittedName>
        <fullName evidence="1">4-carboxymuconolactone decarboxylase</fullName>
    </submittedName>
</protein>
<name>A0A3N2DN76_9GAMM</name>
<dbReference type="OrthoDB" id="9801400at2"/>
<dbReference type="PANTHER" id="PTHR33570">
    <property type="entry name" value="4-CARBOXYMUCONOLACTONE DECARBOXYLASE FAMILY PROTEIN"/>
    <property type="match status" value="1"/>
</dbReference>
<dbReference type="SUPFAM" id="SSF69118">
    <property type="entry name" value="AhpD-like"/>
    <property type="match status" value="1"/>
</dbReference>
<comment type="caution">
    <text evidence="1">The sequence shown here is derived from an EMBL/GenBank/DDBJ whole genome shotgun (WGS) entry which is preliminary data.</text>
</comment>
<gene>
    <name evidence="1" type="ORF">EDC56_1649</name>
</gene>
<dbReference type="InterPro" id="IPR029032">
    <property type="entry name" value="AhpD-like"/>
</dbReference>
<evidence type="ECO:0000313" key="2">
    <source>
        <dbReference type="Proteomes" id="UP000275394"/>
    </source>
</evidence>
<evidence type="ECO:0000313" key="1">
    <source>
        <dbReference type="EMBL" id="ROS01220.1"/>
    </source>
</evidence>
<dbReference type="InterPro" id="IPR052512">
    <property type="entry name" value="4CMD/NDH-1_regulator"/>
</dbReference>
<dbReference type="AlphaFoldDB" id="A0A3N2DN76"/>
<sequence length="121" mass="13879">MSKRQIGLEMYKTVYCNTLPEPPAEGEDSFFDAMLENLFGELWANSTLSIEQRRLMLLGAIIAQGEEMTFTIQAKCAMTRGELSYEQLEEGIRFMTQYVGYPKASRLRMSLMGLAKEFKEQ</sequence>
<dbReference type="Proteomes" id="UP000275394">
    <property type="component" value="Unassembled WGS sequence"/>
</dbReference>
<proteinExistence type="predicted"/>
<organism evidence="1 2">
    <name type="scientific">Sinobacterium caligoides</name>
    <dbReference type="NCBI Taxonomy" id="933926"/>
    <lineage>
        <taxon>Bacteria</taxon>
        <taxon>Pseudomonadati</taxon>
        <taxon>Pseudomonadota</taxon>
        <taxon>Gammaproteobacteria</taxon>
        <taxon>Cellvibrionales</taxon>
        <taxon>Spongiibacteraceae</taxon>
        <taxon>Sinobacterium</taxon>
    </lineage>
</organism>